<evidence type="ECO:0000313" key="1">
    <source>
        <dbReference type="EMBL" id="GIY90337.1"/>
    </source>
</evidence>
<keyword evidence="2" id="KW-1185">Reference proteome</keyword>
<reference evidence="1 2" key="1">
    <citation type="submission" date="2021-06" db="EMBL/GenBank/DDBJ databases">
        <title>Caerostris extrusa draft genome.</title>
        <authorList>
            <person name="Kono N."/>
            <person name="Arakawa K."/>
        </authorList>
    </citation>
    <scope>NUCLEOTIDE SEQUENCE [LARGE SCALE GENOMIC DNA]</scope>
</reference>
<gene>
    <name evidence="1" type="ORF">CEXT_70191</name>
</gene>
<dbReference type="EMBL" id="BPLR01017312">
    <property type="protein sequence ID" value="GIY90337.1"/>
    <property type="molecule type" value="Genomic_DNA"/>
</dbReference>
<accession>A0AAV4X572</accession>
<evidence type="ECO:0000313" key="2">
    <source>
        <dbReference type="Proteomes" id="UP001054945"/>
    </source>
</evidence>
<sequence length="86" mass="9430">MSPILGWRSCVEEQCECFNVRGHALQDSACGMIFIKTCVRAFGTCCSRIACIPFSGSETGERVIPGSCHLIHRERDVFREAGCSGD</sequence>
<protein>
    <submittedName>
        <fullName evidence="1">Uncharacterized protein</fullName>
    </submittedName>
</protein>
<dbReference type="Proteomes" id="UP001054945">
    <property type="component" value="Unassembled WGS sequence"/>
</dbReference>
<proteinExistence type="predicted"/>
<organism evidence="1 2">
    <name type="scientific">Caerostris extrusa</name>
    <name type="common">Bark spider</name>
    <name type="synonym">Caerostris bankana</name>
    <dbReference type="NCBI Taxonomy" id="172846"/>
    <lineage>
        <taxon>Eukaryota</taxon>
        <taxon>Metazoa</taxon>
        <taxon>Ecdysozoa</taxon>
        <taxon>Arthropoda</taxon>
        <taxon>Chelicerata</taxon>
        <taxon>Arachnida</taxon>
        <taxon>Araneae</taxon>
        <taxon>Araneomorphae</taxon>
        <taxon>Entelegynae</taxon>
        <taxon>Araneoidea</taxon>
        <taxon>Araneidae</taxon>
        <taxon>Caerostris</taxon>
    </lineage>
</organism>
<name>A0AAV4X572_CAEEX</name>
<dbReference type="AlphaFoldDB" id="A0AAV4X572"/>
<comment type="caution">
    <text evidence="1">The sequence shown here is derived from an EMBL/GenBank/DDBJ whole genome shotgun (WGS) entry which is preliminary data.</text>
</comment>